<reference evidence="3 4" key="1">
    <citation type="submission" date="2018-04" db="EMBL/GenBank/DDBJ databases">
        <title>Genome sequence of Buchnera aphidicola from Melaphis sacchari.</title>
        <authorList>
            <person name="Geib S.M."/>
            <person name="Palmer N.A."/>
            <person name="Sattler S.E."/>
            <person name="Sarath G."/>
        </authorList>
    </citation>
    <scope>NUCLEOTIDE SEQUENCE [LARGE SCALE GENOMIC DNA]</scope>
    <source>
        <strain evidence="3 4">LSU</strain>
    </source>
</reference>
<dbReference type="Gene3D" id="3.30.300.20">
    <property type="match status" value="1"/>
</dbReference>
<comment type="subcellular location">
    <subcellularLocation>
        <location evidence="2">Cytoplasm</location>
    </subcellularLocation>
</comment>
<organism evidence="3 4">
    <name type="scientific">Buchnera aphidicola</name>
    <name type="common">Melanaphis sacchari</name>
    <dbReference type="NCBI Taxonomy" id="2173854"/>
    <lineage>
        <taxon>Bacteria</taxon>
        <taxon>Pseudomonadati</taxon>
        <taxon>Pseudomonadota</taxon>
        <taxon>Gammaproteobacteria</taxon>
        <taxon>Enterobacterales</taxon>
        <taxon>Erwiniaceae</taxon>
        <taxon>Buchnera</taxon>
    </lineage>
</organism>
<name>A0A2U8DF22_9GAMM</name>
<dbReference type="InterPro" id="IPR000238">
    <property type="entry name" value="RbfA"/>
</dbReference>
<gene>
    <name evidence="2 3" type="primary">rbfA</name>
    <name evidence="3" type="ORF">DD681_01165</name>
</gene>
<proteinExistence type="inferred from homology"/>
<comment type="function">
    <text evidence="2">One of several proteins that assist in the late maturation steps of the functional core of the 30S ribosomal subunit. Associates with free 30S ribosomal subunits (but not with 30S subunits that are part of 70S ribosomes or polysomes). Required for efficient processing of 16S rRNA. May interact with the 5'-terminal helix region of 16S rRNA.</text>
</comment>
<dbReference type="PROSITE" id="PS01319">
    <property type="entry name" value="RBFA"/>
    <property type="match status" value="1"/>
</dbReference>
<comment type="similarity">
    <text evidence="2">Belongs to the RbfA family.</text>
</comment>
<dbReference type="Proteomes" id="UP000244884">
    <property type="component" value="Chromosome"/>
</dbReference>
<dbReference type="EMBL" id="CP029161">
    <property type="protein sequence ID" value="AWH90419.1"/>
    <property type="molecule type" value="Genomic_DNA"/>
</dbReference>
<dbReference type="NCBIfam" id="TIGR00082">
    <property type="entry name" value="rbfA"/>
    <property type="match status" value="1"/>
</dbReference>
<evidence type="ECO:0000313" key="3">
    <source>
        <dbReference type="EMBL" id="AWH90419.1"/>
    </source>
</evidence>
<dbReference type="HAMAP" id="MF_00003">
    <property type="entry name" value="RbfA"/>
    <property type="match status" value="1"/>
</dbReference>
<evidence type="ECO:0000256" key="1">
    <source>
        <dbReference type="ARBA" id="ARBA00022517"/>
    </source>
</evidence>
<accession>A0A2U8DF22</accession>
<dbReference type="InterPro" id="IPR023799">
    <property type="entry name" value="RbfA_dom_sf"/>
</dbReference>
<comment type="subunit">
    <text evidence="2">Monomer. Binds 30S ribosomal subunits, but not 50S ribosomal subunits or 70S ribosomes.</text>
</comment>
<evidence type="ECO:0000256" key="2">
    <source>
        <dbReference type="HAMAP-Rule" id="MF_00003"/>
    </source>
</evidence>
<dbReference type="RefSeq" id="WP_158341190.1">
    <property type="nucleotide sequence ID" value="NZ_CP029161.1"/>
</dbReference>
<dbReference type="SUPFAM" id="SSF89919">
    <property type="entry name" value="Ribosome-binding factor A, RbfA"/>
    <property type="match status" value="1"/>
</dbReference>
<keyword evidence="2" id="KW-0963">Cytoplasm</keyword>
<dbReference type="GO" id="GO:0043024">
    <property type="term" value="F:ribosomal small subunit binding"/>
    <property type="evidence" value="ECO:0007669"/>
    <property type="project" value="TreeGrafter"/>
</dbReference>
<dbReference type="GO" id="GO:0030490">
    <property type="term" value="P:maturation of SSU-rRNA"/>
    <property type="evidence" value="ECO:0007669"/>
    <property type="project" value="UniProtKB-UniRule"/>
</dbReference>
<keyword evidence="1 2" id="KW-0690">Ribosome biogenesis</keyword>
<evidence type="ECO:0000313" key="4">
    <source>
        <dbReference type="Proteomes" id="UP000244884"/>
    </source>
</evidence>
<dbReference type="AlphaFoldDB" id="A0A2U8DF22"/>
<dbReference type="GO" id="GO:0005829">
    <property type="term" value="C:cytosol"/>
    <property type="evidence" value="ECO:0007669"/>
    <property type="project" value="TreeGrafter"/>
</dbReference>
<sequence length="118" mass="13776">MEKLFSRSSRIAPELQKNIAIIIHSYLKDPRIKTIITVSEVRVSKDLSYAQVFISFLEKDDSLNVKKILFLLNKASGYIRKLLCKKMKLRIIPNISFCYDNSFFYGKKISSLLNQIRK</sequence>
<dbReference type="InterPro" id="IPR020053">
    <property type="entry name" value="Ribosome-bd_factorA_CS"/>
</dbReference>
<dbReference type="InterPro" id="IPR015946">
    <property type="entry name" value="KH_dom-like_a/b"/>
</dbReference>
<dbReference type="Pfam" id="PF02033">
    <property type="entry name" value="RBFA"/>
    <property type="match status" value="1"/>
</dbReference>
<dbReference type="PANTHER" id="PTHR33515">
    <property type="entry name" value="RIBOSOME-BINDING FACTOR A, CHLOROPLASTIC-RELATED"/>
    <property type="match status" value="1"/>
</dbReference>
<protein>
    <recommendedName>
        <fullName evidence="2">Ribosome-binding factor A</fullName>
    </recommendedName>
</protein>
<dbReference type="OrthoDB" id="307788at2"/>
<dbReference type="PANTHER" id="PTHR33515:SF1">
    <property type="entry name" value="RIBOSOME-BINDING FACTOR A, CHLOROPLASTIC-RELATED"/>
    <property type="match status" value="1"/>
</dbReference>